<comment type="similarity">
    <text evidence="2">Belongs to the ADIPOR family.</text>
</comment>
<gene>
    <name evidence="7" type="primary">PAQR6</name>
</gene>
<evidence type="ECO:0000256" key="4">
    <source>
        <dbReference type="ARBA" id="ARBA00022989"/>
    </source>
</evidence>
<dbReference type="Pfam" id="PF03006">
    <property type="entry name" value="HlyIII"/>
    <property type="match status" value="1"/>
</dbReference>
<evidence type="ECO:0000256" key="6">
    <source>
        <dbReference type="PIRSR" id="PIRSR604254-1"/>
    </source>
</evidence>
<dbReference type="AlphaFoldDB" id="A0A673SNJ4"/>
<dbReference type="GO" id="GO:0046872">
    <property type="term" value="F:metal ion binding"/>
    <property type="evidence" value="ECO:0007669"/>
    <property type="project" value="UniProtKB-KW"/>
</dbReference>
<evidence type="ECO:0008006" key="9">
    <source>
        <dbReference type="Google" id="ProtNLM"/>
    </source>
</evidence>
<organism evidence="7 8">
    <name type="scientific">Suricata suricatta</name>
    <name type="common">Meerkat</name>
    <dbReference type="NCBI Taxonomy" id="37032"/>
    <lineage>
        <taxon>Eukaryota</taxon>
        <taxon>Metazoa</taxon>
        <taxon>Chordata</taxon>
        <taxon>Craniata</taxon>
        <taxon>Vertebrata</taxon>
        <taxon>Euteleostomi</taxon>
        <taxon>Mammalia</taxon>
        <taxon>Eutheria</taxon>
        <taxon>Laurasiatheria</taxon>
        <taxon>Carnivora</taxon>
        <taxon>Feliformia</taxon>
        <taxon>Herpestidae</taxon>
        <taxon>Suricata</taxon>
    </lineage>
</organism>
<keyword evidence="5" id="KW-0472">Membrane</keyword>
<reference evidence="7" key="2">
    <citation type="submission" date="2025-08" db="UniProtKB">
        <authorList>
            <consortium name="Ensembl"/>
        </authorList>
    </citation>
    <scope>IDENTIFICATION</scope>
</reference>
<dbReference type="PANTHER" id="PTHR20855">
    <property type="entry name" value="ADIPOR/PROGESTIN RECEPTOR-RELATED"/>
    <property type="match status" value="1"/>
</dbReference>
<reference evidence="7" key="3">
    <citation type="submission" date="2025-09" db="UniProtKB">
        <authorList>
            <consortium name="Ensembl"/>
        </authorList>
    </citation>
    <scope>IDENTIFICATION</scope>
</reference>
<keyword evidence="3" id="KW-0812">Transmembrane</keyword>
<reference evidence="7 8" key="1">
    <citation type="submission" date="2019-05" db="EMBL/GenBank/DDBJ databases">
        <title>A Chromosome-scale Meerkat (S. suricatta) Genome Assembly.</title>
        <authorList>
            <person name="Dudchenko O."/>
            <person name="Lieberman Aiden E."/>
            <person name="Tung J."/>
            <person name="Barreiro L.B."/>
            <person name="Clutton-Brock T.H."/>
        </authorList>
    </citation>
    <scope>NUCLEOTIDE SEQUENCE [LARGE SCALE GENOMIC DNA]</scope>
</reference>
<evidence type="ECO:0000256" key="5">
    <source>
        <dbReference type="ARBA" id="ARBA00023136"/>
    </source>
</evidence>
<dbReference type="GO" id="GO:0038023">
    <property type="term" value="F:signaling receptor activity"/>
    <property type="evidence" value="ECO:0007669"/>
    <property type="project" value="TreeGrafter"/>
</dbReference>
<sequence>MGLGHPELLPGGWTRLGLFPGSLLSCPPPPLSLALAPSAEPGTLPGGAQARRAAALGAPAELWVFWEDGIMSGYRRPSSSARDCVLSSFQMTNETVNIWTHFLPTWYFLWRLLALAGGPGFRAEPYHRPLLVFLLPACLYPFASCCAHTFSSMSPRARHICYFLDYGALSLYSLGCAFPYAAYSMPASWLHSRLHQLFVPAAALNSFLCTGLSCYSRFPELESPRLSKVLRTAAFAYPFLFDNLPLFYRLGLCWDAARGCGREALSSSHAYHLLCALLTGFLFASHLPERLAPGRFDYIGERGRLPGGGGVRSGGAPLPLGWVDLCRAARSLLHAGFP</sequence>
<keyword evidence="6" id="KW-0862">Zinc</keyword>
<protein>
    <recommendedName>
        <fullName evidence="9">Progestin and adipoQ receptor family member 6</fullName>
    </recommendedName>
</protein>
<dbReference type="Proteomes" id="UP000472268">
    <property type="component" value="Chromosome 3"/>
</dbReference>
<dbReference type="Ensembl" id="ENSSSUT00005000965.1">
    <property type="protein sequence ID" value="ENSSSUP00005000808.1"/>
    <property type="gene ID" value="ENSSSUG00005000575.1"/>
</dbReference>
<keyword evidence="6" id="KW-0479">Metal-binding</keyword>
<evidence type="ECO:0000256" key="2">
    <source>
        <dbReference type="ARBA" id="ARBA00007018"/>
    </source>
</evidence>
<dbReference type="OMA" id="NCMSERA"/>
<keyword evidence="8" id="KW-1185">Reference proteome</keyword>
<keyword evidence="4" id="KW-1133">Transmembrane helix</keyword>
<proteinExistence type="inferred from homology"/>
<dbReference type="PANTHER" id="PTHR20855:SF39">
    <property type="entry name" value="MEMBRANE PROGESTIN RECEPTOR DELTA"/>
    <property type="match status" value="1"/>
</dbReference>
<accession>A0A673SNJ4</accession>
<evidence type="ECO:0000313" key="8">
    <source>
        <dbReference type="Proteomes" id="UP000472268"/>
    </source>
</evidence>
<evidence type="ECO:0000256" key="1">
    <source>
        <dbReference type="ARBA" id="ARBA00004141"/>
    </source>
</evidence>
<evidence type="ECO:0000313" key="7">
    <source>
        <dbReference type="Ensembl" id="ENSSSUP00005000808.1"/>
    </source>
</evidence>
<evidence type="ECO:0000256" key="3">
    <source>
        <dbReference type="ARBA" id="ARBA00022692"/>
    </source>
</evidence>
<comment type="subcellular location">
    <subcellularLocation>
        <location evidence="1">Membrane</location>
        <topology evidence="1">Multi-pass membrane protein</topology>
    </subcellularLocation>
</comment>
<name>A0A673SNJ4_SURSU</name>
<dbReference type="GO" id="GO:0016020">
    <property type="term" value="C:membrane"/>
    <property type="evidence" value="ECO:0007669"/>
    <property type="project" value="UniProtKB-SubCell"/>
</dbReference>
<dbReference type="InterPro" id="IPR004254">
    <property type="entry name" value="AdipoR/HlyIII-related"/>
</dbReference>
<feature type="binding site" evidence="6">
    <location>
        <position position="148"/>
    </location>
    <ligand>
        <name>Zn(2+)</name>
        <dbReference type="ChEBI" id="CHEBI:29105"/>
    </ligand>
</feature>